<dbReference type="SUPFAM" id="SSF90123">
    <property type="entry name" value="ABC transporter transmembrane region"/>
    <property type="match status" value="1"/>
</dbReference>
<dbReference type="SMART" id="SM00382">
    <property type="entry name" value="AAA"/>
    <property type="match status" value="1"/>
</dbReference>
<evidence type="ECO:0000259" key="8">
    <source>
        <dbReference type="PROSITE" id="PS50893"/>
    </source>
</evidence>
<name>A0ABQ6HSR6_9MICO</name>
<organism evidence="10 11">
    <name type="scientific">Arsenicicoccus piscis</name>
    <dbReference type="NCBI Taxonomy" id="673954"/>
    <lineage>
        <taxon>Bacteria</taxon>
        <taxon>Bacillati</taxon>
        <taxon>Actinomycetota</taxon>
        <taxon>Actinomycetes</taxon>
        <taxon>Micrococcales</taxon>
        <taxon>Intrasporangiaceae</taxon>
        <taxon>Arsenicicoccus</taxon>
    </lineage>
</organism>
<feature type="transmembrane region" description="Helical" evidence="7">
    <location>
        <begin position="131"/>
        <end position="152"/>
    </location>
</feature>
<feature type="transmembrane region" description="Helical" evidence="7">
    <location>
        <begin position="238"/>
        <end position="258"/>
    </location>
</feature>
<feature type="transmembrane region" description="Helical" evidence="7">
    <location>
        <begin position="48"/>
        <end position="66"/>
    </location>
</feature>
<dbReference type="PROSITE" id="PS50929">
    <property type="entry name" value="ABC_TM1F"/>
    <property type="match status" value="1"/>
</dbReference>
<evidence type="ECO:0000256" key="6">
    <source>
        <dbReference type="ARBA" id="ARBA00023136"/>
    </source>
</evidence>
<dbReference type="InterPro" id="IPR027417">
    <property type="entry name" value="P-loop_NTPase"/>
</dbReference>
<evidence type="ECO:0000256" key="1">
    <source>
        <dbReference type="ARBA" id="ARBA00004651"/>
    </source>
</evidence>
<comment type="caution">
    <text evidence="10">The sequence shown here is derived from an EMBL/GenBank/DDBJ whole genome shotgun (WGS) entry which is preliminary data.</text>
</comment>
<dbReference type="RefSeq" id="WP_241441488.1">
    <property type="nucleotide sequence ID" value="NZ_BSUJ01000001.1"/>
</dbReference>
<feature type="transmembrane region" description="Helical" evidence="7">
    <location>
        <begin position="21"/>
        <end position="42"/>
    </location>
</feature>
<dbReference type="PANTHER" id="PTHR24221">
    <property type="entry name" value="ATP-BINDING CASSETTE SUB-FAMILY B"/>
    <property type="match status" value="1"/>
</dbReference>
<evidence type="ECO:0000259" key="9">
    <source>
        <dbReference type="PROSITE" id="PS50929"/>
    </source>
</evidence>
<comment type="subcellular location">
    <subcellularLocation>
        <location evidence="1">Cell membrane</location>
        <topology evidence="1">Multi-pass membrane protein</topology>
    </subcellularLocation>
</comment>
<dbReference type="InterPro" id="IPR011527">
    <property type="entry name" value="ABC1_TM_dom"/>
</dbReference>
<keyword evidence="5 7" id="KW-1133">Transmembrane helix</keyword>
<evidence type="ECO:0000256" key="2">
    <source>
        <dbReference type="ARBA" id="ARBA00022692"/>
    </source>
</evidence>
<protein>
    <recommendedName>
        <fullName evidence="12">Thiol reductant ABC exporter subunit CydC</fullName>
    </recommendedName>
</protein>
<evidence type="ECO:0000256" key="4">
    <source>
        <dbReference type="ARBA" id="ARBA00022840"/>
    </source>
</evidence>
<dbReference type="InterPro" id="IPR003593">
    <property type="entry name" value="AAA+_ATPase"/>
</dbReference>
<keyword evidence="11" id="KW-1185">Reference proteome</keyword>
<evidence type="ECO:0000256" key="7">
    <source>
        <dbReference type="SAM" id="Phobius"/>
    </source>
</evidence>
<dbReference type="InterPro" id="IPR014223">
    <property type="entry name" value="ABC_CydC/D"/>
</dbReference>
<dbReference type="NCBIfam" id="TIGR02868">
    <property type="entry name" value="CydC"/>
    <property type="match status" value="1"/>
</dbReference>
<dbReference type="Proteomes" id="UP001157109">
    <property type="component" value="Unassembled WGS sequence"/>
</dbReference>
<gene>
    <name evidence="10" type="ORF">GCM10025862_32230</name>
</gene>
<feature type="domain" description="ABC transporter" evidence="8">
    <location>
        <begin position="331"/>
        <end position="568"/>
    </location>
</feature>
<dbReference type="InterPro" id="IPR039421">
    <property type="entry name" value="Type_1_exporter"/>
</dbReference>
<evidence type="ECO:0000313" key="11">
    <source>
        <dbReference type="Proteomes" id="UP001157109"/>
    </source>
</evidence>
<keyword evidence="3" id="KW-0547">Nucleotide-binding</keyword>
<keyword evidence="6 7" id="KW-0472">Membrane</keyword>
<feature type="transmembrane region" description="Helical" evidence="7">
    <location>
        <begin position="158"/>
        <end position="176"/>
    </location>
</feature>
<dbReference type="Gene3D" id="3.40.50.300">
    <property type="entry name" value="P-loop containing nucleotide triphosphate hydrolases"/>
    <property type="match status" value="1"/>
</dbReference>
<dbReference type="Pfam" id="PF00005">
    <property type="entry name" value="ABC_tran"/>
    <property type="match status" value="1"/>
</dbReference>
<evidence type="ECO:0000256" key="5">
    <source>
        <dbReference type="ARBA" id="ARBA00022989"/>
    </source>
</evidence>
<dbReference type="InterPro" id="IPR003439">
    <property type="entry name" value="ABC_transporter-like_ATP-bd"/>
</dbReference>
<keyword evidence="2 7" id="KW-0812">Transmembrane</keyword>
<keyword evidence="4" id="KW-0067">ATP-binding</keyword>
<sequence>MRRRRAFGHGAFGDGAFGPGLLGGLASASGISLTALSGWLVVSASHRPQILTLMAAIVGVRAFGMARPALRYAERLLSHDRALGQLADDRVTVYERLIPLTPARLGRRSRSQVLTGAVDDLEDQVYAQVRVVVPVVGAAVAGLLSVLAVALWSYVAALIVLAGLLGCAAGAAMTGWGERRSQQTLLAAREDVSRLATLIVTQAREIAAVGATGQLLDQLDTAQAIAAHAERRRSLWRAGGLILTGLVCAATTVVMALHVADLVRGGLSDAVGALLVLTPVAVADALALLPDAAGSWARAARARERLGALLDQPPALGPHGDLALDSGPAAVEGRQLCAEWVAGRPALGPVDLTVTPGDRMLVTGPNGCGKSTLLAVLATHLDPSSGRLLLGGTPVDHVAVADLRARVAVLDDEPHVFASTVRENLRLARPGADDDALRAALRDADLDGWLTALPDGLDTHLGAGARGVSGGERTRLGLARAHLSERPVYLLDEPVAHLDHATATAVLEAVVRRSREHGTTVVLVSHDEEPVHGFTTRVELVAPVELTARDQVTPVRPGWVTGVMGDGRH</sequence>
<evidence type="ECO:0000256" key="3">
    <source>
        <dbReference type="ARBA" id="ARBA00022741"/>
    </source>
</evidence>
<evidence type="ECO:0000313" key="10">
    <source>
        <dbReference type="EMBL" id="GMA21202.1"/>
    </source>
</evidence>
<accession>A0ABQ6HSR6</accession>
<dbReference type="PANTHER" id="PTHR24221:SF654">
    <property type="entry name" value="ATP-BINDING CASSETTE SUB-FAMILY B MEMBER 6"/>
    <property type="match status" value="1"/>
</dbReference>
<proteinExistence type="predicted"/>
<evidence type="ECO:0008006" key="12">
    <source>
        <dbReference type="Google" id="ProtNLM"/>
    </source>
</evidence>
<feature type="domain" description="ABC transmembrane type-1" evidence="9">
    <location>
        <begin position="21"/>
        <end position="257"/>
    </location>
</feature>
<feature type="transmembrane region" description="Helical" evidence="7">
    <location>
        <begin position="270"/>
        <end position="289"/>
    </location>
</feature>
<dbReference type="Gene3D" id="1.20.1560.10">
    <property type="entry name" value="ABC transporter type 1, transmembrane domain"/>
    <property type="match status" value="1"/>
</dbReference>
<dbReference type="PROSITE" id="PS50893">
    <property type="entry name" value="ABC_TRANSPORTER_2"/>
    <property type="match status" value="1"/>
</dbReference>
<reference evidence="11" key="1">
    <citation type="journal article" date="2019" name="Int. J. Syst. Evol. Microbiol.">
        <title>The Global Catalogue of Microorganisms (GCM) 10K type strain sequencing project: providing services to taxonomists for standard genome sequencing and annotation.</title>
        <authorList>
            <consortium name="The Broad Institute Genomics Platform"/>
            <consortium name="The Broad Institute Genome Sequencing Center for Infectious Disease"/>
            <person name="Wu L."/>
            <person name="Ma J."/>
        </authorList>
    </citation>
    <scope>NUCLEOTIDE SEQUENCE [LARGE SCALE GENOMIC DNA]</scope>
    <source>
        <strain evidence="11">NBRC 105830</strain>
    </source>
</reference>
<dbReference type="SUPFAM" id="SSF52540">
    <property type="entry name" value="P-loop containing nucleoside triphosphate hydrolases"/>
    <property type="match status" value="1"/>
</dbReference>
<dbReference type="InterPro" id="IPR036640">
    <property type="entry name" value="ABC1_TM_sf"/>
</dbReference>
<dbReference type="EMBL" id="BSUJ01000001">
    <property type="protein sequence ID" value="GMA21202.1"/>
    <property type="molecule type" value="Genomic_DNA"/>
</dbReference>